<keyword evidence="3" id="KW-1185">Reference proteome</keyword>
<dbReference type="OrthoDB" id="981968at2"/>
<proteinExistence type="predicted"/>
<dbReference type="AlphaFoldDB" id="A0A347UA21"/>
<dbReference type="EMBL" id="NXIG01000004">
    <property type="protein sequence ID" value="RXI31428.1"/>
    <property type="molecule type" value="Genomic_DNA"/>
</dbReference>
<dbReference type="RefSeq" id="WP_118917868.1">
    <property type="nucleotide sequence ID" value="NZ_CP032097.1"/>
</dbReference>
<reference evidence="1 3" key="2">
    <citation type="submission" date="2018-08" db="EMBL/GenBank/DDBJ databases">
        <title>Complete genome of the Arcobacter ellisii type strain LMG 26155.</title>
        <authorList>
            <person name="Miller W.G."/>
            <person name="Yee E."/>
            <person name="Bono J.L."/>
        </authorList>
    </citation>
    <scope>NUCLEOTIDE SEQUENCE [LARGE SCALE GENOMIC DNA]</scope>
    <source>
        <strain evidence="1 3">LMG 26155</strain>
    </source>
</reference>
<dbReference type="Proteomes" id="UP000290588">
    <property type="component" value="Unassembled WGS sequence"/>
</dbReference>
<evidence type="ECO:0000313" key="3">
    <source>
        <dbReference type="Proteomes" id="UP000262582"/>
    </source>
</evidence>
<name>A0A347UA21_9BACT</name>
<evidence type="ECO:0000313" key="2">
    <source>
        <dbReference type="EMBL" id="RXI31428.1"/>
    </source>
</evidence>
<evidence type="ECO:0000313" key="1">
    <source>
        <dbReference type="EMBL" id="AXX95699.1"/>
    </source>
</evidence>
<dbReference type="Proteomes" id="UP000262582">
    <property type="component" value="Chromosome"/>
</dbReference>
<reference evidence="2 4" key="1">
    <citation type="submission" date="2017-09" db="EMBL/GenBank/DDBJ databases">
        <title>Genomics of the genus Arcobacter.</title>
        <authorList>
            <person name="Perez-Cataluna A."/>
            <person name="Figueras M.J."/>
            <person name="Salas-Masso N."/>
        </authorList>
    </citation>
    <scope>NUCLEOTIDE SEQUENCE [LARGE SCALE GENOMIC DNA]</scope>
    <source>
        <strain evidence="2 4">CECT 7837</strain>
    </source>
</reference>
<gene>
    <name evidence="1" type="ORF">AELL_2055</name>
    <name evidence="2" type="ORF">CP962_04770</name>
</gene>
<sequence>MDLFTPRVKDEQLHPYFKKIIKDEKYKNVLTILENWSKGLDARKKEEDKFVKELQISFNSSLWELYLNKAFQDLGFKIDYSKESPDFNLIHSSGRTVNVEAVTSNNKSSNDEGYYSEKAFNETINTKKNDGSKDSILKLLGKIKDKKDLFVGINNKKNPYSELEHVRDKPFVIALAPFDNHLSHTQNNTLINQVLFGVLPPTMRDINNSSSKKINHIVNNNGKEINLGIFTNDSYKEISAIIFSTTGTFGKAISQSQMSNTTIKSTRFRIEDFNKHINTYGIESLGYKEIKLSQTHTVISMRIPMDDIVFGSDVHFCNLSEHYESHLDGLHIYYNPYANIPLDDDLFSAYEITQNYFDKSTREIIPIHNDNSLVSRQVYIH</sequence>
<dbReference type="KEGG" id="aell:AELL_2055"/>
<accession>A0A347UA21</accession>
<organism evidence="2 4">
    <name type="scientific">Arcobacter ellisii</name>
    <dbReference type="NCBI Taxonomy" id="913109"/>
    <lineage>
        <taxon>Bacteria</taxon>
        <taxon>Pseudomonadati</taxon>
        <taxon>Campylobacterota</taxon>
        <taxon>Epsilonproteobacteria</taxon>
        <taxon>Campylobacterales</taxon>
        <taxon>Arcobacteraceae</taxon>
        <taxon>Arcobacter</taxon>
    </lineage>
</organism>
<evidence type="ECO:0000313" key="4">
    <source>
        <dbReference type="Proteomes" id="UP000290588"/>
    </source>
</evidence>
<protein>
    <submittedName>
        <fullName evidence="2">Uncharacterized protein</fullName>
    </submittedName>
</protein>
<dbReference type="EMBL" id="CP032097">
    <property type="protein sequence ID" value="AXX95699.1"/>
    <property type="molecule type" value="Genomic_DNA"/>
</dbReference>